<feature type="transmembrane region" description="Helical" evidence="1">
    <location>
        <begin position="331"/>
        <end position="350"/>
    </location>
</feature>
<dbReference type="Pfam" id="PF19040">
    <property type="entry name" value="SGNH"/>
    <property type="match status" value="1"/>
</dbReference>
<feature type="transmembrane region" description="Helical" evidence="1">
    <location>
        <begin position="279"/>
        <end position="297"/>
    </location>
</feature>
<feature type="transmembrane region" description="Helical" evidence="1">
    <location>
        <begin position="220"/>
        <end position="236"/>
    </location>
</feature>
<gene>
    <name evidence="4" type="ORF">FFU37_01050</name>
</gene>
<dbReference type="AlphaFoldDB" id="A0A4P9IXQ8"/>
<keyword evidence="4" id="KW-0012">Acyltransferase</keyword>
<evidence type="ECO:0000313" key="4">
    <source>
        <dbReference type="EMBL" id="QCU73133.1"/>
    </source>
</evidence>
<feature type="transmembrane region" description="Helical" evidence="1">
    <location>
        <begin position="141"/>
        <end position="158"/>
    </location>
</feature>
<evidence type="ECO:0000256" key="1">
    <source>
        <dbReference type="SAM" id="Phobius"/>
    </source>
</evidence>
<feature type="transmembrane region" description="Helical" evidence="1">
    <location>
        <begin position="31"/>
        <end position="51"/>
    </location>
</feature>
<dbReference type="GeneID" id="88774216"/>
<evidence type="ECO:0000259" key="3">
    <source>
        <dbReference type="Pfam" id="PF19040"/>
    </source>
</evidence>
<dbReference type="EMBL" id="CP040558">
    <property type="protein sequence ID" value="QCU73133.1"/>
    <property type="molecule type" value="Genomic_DNA"/>
</dbReference>
<dbReference type="Proteomes" id="UP000310065">
    <property type="component" value="Chromosome L1"/>
</dbReference>
<feature type="transmembrane region" description="Helical" evidence="1">
    <location>
        <begin position="242"/>
        <end position="258"/>
    </location>
</feature>
<dbReference type="InterPro" id="IPR050879">
    <property type="entry name" value="Acyltransferase_3"/>
</dbReference>
<reference evidence="4 5" key="1">
    <citation type="submission" date="2019-05" db="EMBL/GenBank/DDBJ databases">
        <title>Complete genome sequence of Pseudoalteromonas sp. 16-SW-7(T) isolated from the Okhotsk Sea, Russia.</title>
        <authorList>
            <person name="Nguyen T.H."/>
            <person name="Nedashkovskaya O.I."/>
            <person name="Kim S.-G."/>
        </authorList>
    </citation>
    <scope>NUCLEOTIDE SEQUENCE [LARGE SCALE GENOMIC DNA]</scope>
    <source>
        <strain evidence="4 5">16-SW-7</strain>
    </source>
</reference>
<feature type="transmembrane region" description="Helical" evidence="1">
    <location>
        <begin position="303"/>
        <end position="324"/>
    </location>
</feature>
<feature type="transmembrane region" description="Helical" evidence="1">
    <location>
        <begin position="188"/>
        <end position="208"/>
    </location>
</feature>
<keyword evidence="1" id="KW-0812">Transmembrane</keyword>
<dbReference type="RefSeq" id="WP_138488491.1">
    <property type="nucleotide sequence ID" value="NZ_CP040558.1"/>
</dbReference>
<dbReference type="InterPro" id="IPR043968">
    <property type="entry name" value="SGNH"/>
</dbReference>
<feature type="transmembrane region" description="Helical" evidence="1">
    <location>
        <begin position="72"/>
        <end position="94"/>
    </location>
</feature>
<dbReference type="PANTHER" id="PTHR23028:SF53">
    <property type="entry name" value="ACYL_TRANSF_3 DOMAIN-CONTAINING PROTEIN"/>
    <property type="match status" value="1"/>
</dbReference>
<proteinExistence type="predicted"/>
<evidence type="ECO:0000259" key="2">
    <source>
        <dbReference type="Pfam" id="PF01757"/>
    </source>
</evidence>
<dbReference type="KEGG" id="pdv:FFU37_01050"/>
<dbReference type="GO" id="GO:0016747">
    <property type="term" value="F:acyltransferase activity, transferring groups other than amino-acyl groups"/>
    <property type="evidence" value="ECO:0007669"/>
    <property type="project" value="InterPro"/>
</dbReference>
<feature type="transmembrane region" description="Helical" evidence="1">
    <location>
        <begin position="165"/>
        <end position="182"/>
    </location>
</feature>
<keyword evidence="4" id="KW-0808">Transferase</keyword>
<dbReference type="GO" id="GO:0009103">
    <property type="term" value="P:lipopolysaccharide biosynthetic process"/>
    <property type="evidence" value="ECO:0007669"/>
    <property type="project" value="TreeGrafter"/>
</dbReference>
<keyword evidence="1" id="KW-0472">Membrane</keyword>
<feature type="transmembrane region" description="Helical" evidence="1">
    <location>
        <begin position="7"/>
        <end position="25"/>
    </location>
</feature>
<accession>A0A4P9IXQ8</accession>
<dbReference type="Pfam" id="PF01757">
    <property type="entry name" value="Acyl_transf_3"/>
    <property type="match status" value="1"/>
</dbReference>
<dbReference type="InterPro" id="IPR002656">
    <property type="entry name" value="Acyl_transf_3_dom"/>
</dbReference>
<feature type="domain" description="Acyltransferase 3" evidence="2">
    <location>
        <begin position="5"/>
        <end position="319"/>
    </location>
</feature>
<organism evidence="4 5">
    <name type="scientific">Pseudoalteromonas distincta</name>
    <dbReference type="NCBI Taxonomy" id="77608"/>
    <lineage>
        <taxon>Bacteria</taxon>
        <taxon>Pseudomonadati</taxon>
        <taxon>Pseudomonadota</taxon>
        <taxon>Gammaproteobacteria</taxon>
        <taxon>Alteromonadales</taxon>
        <taxon>Pseudoalteromonadaceae</taxon>
        <taxon>Pseudoalteromonas</taxon>
    </lineage>
</organism>
<sequence length="608" mass="70397">MRFRKDINGLRAIAVIAVVLFHFNSEWLPGGFAGVDVFFVISGYLMTKIIFEGVKNETFSILTFYCSRAKRIIPALAICCLVLMLLGWLFLSVIDYKVLSKHVFSSITFLSNIVYATEQGYFDSSSHEKWLLHTWSLSVEWQFYLLFPIFVLFLVKLMSYRNARLILLITTAFSFFISVIATDIWPSYSYFLLPTRAWEMLVGGIAYLYPLKLNFKNSKICELTGLLFIVLSYFVFNENTLWPGYLAFLPVLGCYLVIQANVSGSFLTSNFVFQKIGGWSYSIYLWHWPIVVFIGFYNYELSILNISLGLLLSIFLGFLSATYIEKAKLSILFPINLTIIASLLASIVYFNDGVISRFHGEQKRNNLAAQRAINDNDYPEPNLKVGPNNVRYIKGTTEKNILFIGASHIEHTYPYVSHYGSEYNIYYLTKGGCSVLPSDKKMKWDCSNVKDYKKLIETVNFDKIVTSFYFFHFRLPISVNERSAQIYTRIKEYDEFLSYIKENSKEVYLILGEPRGKEFSPKYSVRENLNDSITVDYARSFYNTHNFALKKLTELDDVNIIDPIEYLCDTHCRTNNGDDFYYMDKTHMRPWYARKALGYLSSILDPSE</sequence>
<dbReference type="GO" id="GO:0016020">
    <property type="term" value="C:membrane"/>
    <property type="evidence" value="ECO:0007669"/>
    <property type="project" value="TreeGrafter"/>
</dbReference>
<protein>
    <submittedName>
        <fullName evidence="4">Acyltransferase</fullName>
    </submittedName>
</protein>
<dbReference type="PANTHER" id="PTHR23028">
    <property type="entry name" value="ACETYLTRANSFERASE"/>
    <property type="match status" value="1"/>
</dbReference>
<name>A0A4P9IXQ8_9GAMM</name>
<evidence type="ECO:0000313" key="5">
    <source>
        <dbReference type="Proteomes" id="UP000310065"/>
    </source>
</evidence>
<keyword evidence="1" id="KW-1133">Transmembrane helix</keyword>
<feature type="domain" description="SGNH" evidence="3">
    <location>
        <begin position="395"/>
        <end position="594"/>
    </location>
</feature>